<dbReference type="Proteomes" id="UP000824782">
    <property type="component" value="Unassembled WGS sequence"/>
</dbReference>
<dbReference type="EMBL" id="WNYA01042378">
    <property type="protein sequence ID" value="KAG8536499.1"/>
    <property type="molecule type" value="Genomic_DNA"/>
</dbReference>
<comment type="caution">
    <text evidence="2">The sequence shown here is derived from an EMBL/GenBank/DDBJ whole genome shotgun (WGS) entry which is preliminary data.</text>
</comment>
<keyword evidence="3" id="KW-1185">Reference proteome</keyword>
<dbReference type="AlphaFoldDB" id="A0AAV6YG22"/>
<evidence type="ECO:0000313" key="3">
    <source>
        <dbReference type="Proteomes" id="UP000824782"/>
    </source>
</evidence>
<accession>A0AAV6YG22</accession>
<protein>
    <recommendedName>
        <fullName evidence="4">Secreted protein</fullName>
    </recommendedName>
</protein>
<sequence length="103" mass="11682">MLTYLDLFIYLVSTVMTCSPKDPPMETDNHFSSSCTETQPPTHVGTTFPTAVRVCIRRNHINHKDFIPCVCLFPVMSGNEALFSWENIISYHLTLNIGLEAIF</sequence>
<evidence type="ECO:0000256" key="1">
    <source>
        <dbReference type="SAM" id="SignalP"/>
    </source>
</evidence>
<gene>
    <name evidence="2" type="ORF">GDO81_026226</name>
</gene>
<keyword evidence="1" id="KW-0732">Signal</keyword>
<proteinExistence type="predicted"/>
<feature type="signal peptide" evidence="1">
    <location>
        <begin position="1"/>
        <end position="17"/>
    </location>
</feature>
<name>A0AAV6YG22_ENGPU</name>
<reference evidence="2" key="1">
    <citation type="thesis" date="2020" institute="ProQuest LLC" country="789 East Eisenhower Parkway, Ann Arbor, MI, USA">
        <title>Comparative Genomics and Chromosome Evolution.</title>
        <authorList>
            <person name="Mudd A.B."/>
        </authorList>
    </citation>
    <scope>NUCLEOTIDE SEQUENCE</scope>
    <source>
        <strain evidence="2">237g6f4</strain>
        <tissue evidence="2">Blood</tissue>
    </source>
</reference>
<evidence type="ECO:0000313" key="2">
    <source>
        <dbReference type="EMBL" id="KAG8536499.1"/>
    </source>
</evidence>
<organism evidence="2 3">
    <name type="scientific">Engystomops pustulosus</name>
    <name type="common">Tungara frog</name>
    <name type="synonym">Physalaemus pustulosus</name>
    <dbReference type="NCBI Taxonomy" id="76066"/>
    <lineage>
        <taxon>Eukaryota</taxon>
        <taxon>Metazoa</taxon>
        <taxon>Chordata</taxon>
        <taxon>Craniata</taxon>
        <taxon>Vertebrata</taxon>
        <taxon>Euteleostomi</taxon>
        <taxon>Amphibia</taxon>
        <taxon>Batrachia</taxon>
        <taxon>Anura</taxon>
        <taxon>Neobatrachia</taxon>
        <taxon>Hyloidea</taxon>
        <taxon>Leptodactylidae</taxon>
        <taxon>Leiuperinae</taxon>
        <taxon>Engystomops</taxon>
    </lineage>
</organism>
<feature type="chain" id="PRO_5043978250" description="Secreted protein" evidence="1">
    <location>
        <begin position="18"/>
        <end position="103"/>
    </location>
</feature>
<evidence type="ECO:0008006" key="4">
    <source>
        <dbReference type="Google" id="ProtNLM"/>
    </source>
</evidence>